<evidence type="ECO:0000313" key="2">
    <source>
        <dbReference type="Proteomes" id="UP000198217"/>
    </source>
</evidence>
<evidence type="ECO:0000313" key="1">
    <source>
        <dbReference type="EMBL" id="SCG46880.1"/>
    </source>
</evidence>
<dbReference type="Proteomes" id="UP000198217">
    <property type="component" value="Chromosome I"/>
</dbReference>
<dbReference type="RefSeq" id="WP_197700241.1">
    <property type="nucleotide sequence ID" value="NZ_LT607750.1"/>
</dbReference>
<accession>A0A1C5HLI7</accession>
<sequence>MTGDRLRERVRGIATALPEVTADGEGPHVGYRVRKKTFLWFLDDHHGDGRVVLHVKAAPGAQQALVGADPVRFHVPSYLGARGWVGVDLEAPGLDWAEVSELVREAYRLTAPKRLAAEVE</sequence>
<proteinExistence type="predicted"/>
<dbReference type="Pfam" id="PF04237">
    <property type="entry name" value="YjbR"/>
    <property type="match status" value="1"/>
</dbReference>
<dbReference type="SUPFAM" id="SSF142906">
    <property type="entry name" value="YjbR-like"/>
    <property type="match status" value="1"/>
</dbReference>
<reference evidence="1 2" key="1">
    <citation type="submission" date="2016-06" db="EMBL/GenBank/DDBJ databases">
        <authorList>
            <person name="Kjaerup R.B."/>
            <person name="Dalgaard T.S."/>
            <person name="Juul-Madsen H.R."/>
        </authorList>
    </citation>
    <scope>NUCLEOTIDE SEQUENCE [LARGE SCALE GENOMIC DNA]</scope>
    <source>
        <strain evidence="1 2">DSM 43904</strain>
    </source>
</reference>
<dbReference type="InterPro" id="IPR038056">
    <property type="entry name" value="YjbR-like_sf"/>
</dbReference>
<keyword evidence="2" id="KW-1185">Reference proteome</keyword>
<name>A0A1C5HLI7_9ACTN</name>
<dbReference type="InterPro" id="IPR058532">
    <property type="entry name" value="YjbR/MT2646/Rv2570-like"/>
</dbReference>
<gene>
    <name evidence="1" type="ORF">GA0070609_1845</name>
</gene>
<evidence type="ECO:0008006" key="3">
    <source>
        <dbReference type="Google" id="ProtNLM"/>
    </source>
</evidence>
<organism evidence="1 2">
    <name type="scientific">Micromonospora echinaurantiaca</name>
    <dbReference type="NCBI Taxonomy" id="47857"/>
    <lineage>
        <taxon>Bacteria</taxon>
        <taxon>Bacillati</taxon>
        <taxon>Actinomycetota</taxon>
        <taxon>Actinomycetes</taxon>
        <taxon>Micromonosporales</taxon>
        <taxon>Micromonosporaceae</taxon>
        <taxon>Micromonospora</taxon>
    </lineage>
</organism>
<dbReference type="AlphaFoldDB" id="A0A1C5HLI7"/>
<dbReference type="EMBL" id="LT607750">
    <property type="protein sequence ID" value="SCG46880.1"/>
    <property type="molecule type" value="Genomic_DNA"/>
</dbReference>
<dbReference type="Gene3D" id="3.90.1150.30">
    <property type="match status" value="1"/>
</dbReference>
<protein>
    <recommendedName>
        <fullName evidence="3">YjbR protein</fullName>
    </recommendedName>
</protein>